<dbReference type="VEuPathDB" id="VectorBase:SCAU008490"/>
<dbReference type="Gene3D" id="3.30.460.90">
    <property type="match status" value="1"/>
</dbReference>
<dbReference type="GO" id="GO:0005524">
    <property type="term" value="F:ATP binding"/>
    <property type="evidence" value="ECO:0007669"/>
    <property type="project" value="UniProtKB-KW"/>
</dbReference>
<dbReference type="InterPro" id="IPR024810">
    <property type="entry name" value="MAB21L/cGLR"/>
</dbReference>
<keyword evidence="9" id="KW-0460">Magnesium</keyword>
<dbReference type="SMART" id="SM01265">
    <property type="entry name" value="Mab-21"/>
    <property type="match status" value="1"/>
</dbReference>
<keyword evidence="4" id="KW-0808">Transferase</keyword>
<evidence type="ECO:0000256" key="3">
    <source>
        <dbReference type="ARBA" id="ARBA00008307"/>
    </source>
</evidence>
<keyword evidence="6" id="KW-0479">Metal-binding</keyword>
<keyword evidence="5" id="KW-0548">Nucleotidyltransferase</keyword>
<keyword evidence="7" id="KW-0547">Nucleotide-binding</keyword>
<proteinExistence type="inferred from homology"/>
<feature type="domain" description="Mab-21-like nucleotidyltransferase" evidence="12">
    <location>
        <begin position="63"/>
        <end position="237"/>
    </location>
</feature>
<name>A0A1I8PIV4_STOCA</name>
<keyword evidence="11" id="KW-0464">Manganese</keyword>
<evidence type="ECO:0000256" key="7">
    <source>
        <dbReference type="ARBA" id="ARBA00022741"/>
    </source>
</evidence>
<evidence type="ECO:0000256" key="2">
    <source>
        <dbReference type="ARBA" id="ARBA00001946"/>
    </source>
</evidence>
<protein>
    <submittedName>
        <fullName evidence="14">Uncharacterized protein</fullName>
    </submittedName>
</protein>
<dbReference type="Proteomes" id="UP000095300">
    <property type="component" value="Unassembled WGS sequence"/>
</dbReference>
<evidence type="ECO:0000259" key="13">
    <source>
        <dbReference type="Pfam" id="PF20266"/>
    </source>
</evidence>
<accession>A0A1I8PIV4</accession>
<evidence type="ECO:0000256" key="11">
    <source>
        <dbReference type="ARBA" id="ARBA00023211"/>
    </source>
</evidence>
<evidence type="ECO:0000256" key="6">
    <source>
        <dbReference type="ARBA" id="ARBA00022723"/>
    </source>
</evidence>
<dbReference type="Pfam" id="PF03281">
    <property type="entry name" value="Mab-21"/>
    <property type="match status" value="1"/>
</dbReference>
<evidence type="ECO:0000256" key="5">
    <source>
        <dbReference type="ARBA" id="ARBA00022695"/>
    </source>
</evidence>
<dbReference type="OrthoDB" id="7249367at2759"/>
<dbReference type="STRING" id="35570.A0A1I8PIV4"/>
<comment type="cofactor">
    <cofactor evidence="2">
        <name>Mg(2+)</name>
        <dbReference type="ChEBI" id="CHEBI:18420"/>
    </cofactor>
</comment>
<reference evidence="14" key="1">
    <citation type="submission" date="2020-05" db="UniProtKB">
        <authorList>
            <consortium name="EnsemblMetazoa"/>
        </authorList>
    </citation>
    <scope>IDENTIFICATION</scope>
    <source>
        <strain evidence="14">USDA</strain>
    </source>
</reference>
<dbReference type="GO" id="GO:0046872">
    <property type="term" value="F:metal ion binding"/>
    <property type="evidence" value="ECO:0007669"/>
    <property type="project" value="UniProtKB-KW"/>
</dbReference>
<dbReference type="AlphaFoldDB" id="A0A1I8PIV4"/>
<evidence type="ECO:0000259" key="12">
    <source>
        <dbReference type="Pfam" id="PF03281"/>
    </source>
</evidence>
<evidence type="ECO:0000256" key="9">
    <source>
        <dbReference type="ARBA" id="ARBA00022842"/>
    </source>
</evidence>
<dbReference type="GO" id="GO:0016779">
    <property type="term" value="F:nucleotidyltransferase activity"/>
    <property type="evidence" value="ECO:0007669"/>
    <property type="project" value="UniProtKB-KW"/>
</dbReference>
<gene>
    <name evidence="14" type="primary">106092288</name>
</gene>
<dbReference type="PANTHER" id="PTHR10656">
    <property type="entry name" value="CELL FATE DETERMINING PROTEIN MAB21-RELATED"/>
    <property type="match status" value="1"/>
</dbReference>
<dbReference type="GO" id="GO:0005525">
    <property type="term" value="F:GTP binding"/>
    <property type="evidence" value="ECO:0007669"/>
    <property type="project" value="UniProtKB-KW"/>
</dbReference>
<feature type="domain" description="Mab-21-like HhH/H2TH-like" evidence="13">
    <location>
        <begin position="242"/>
        <end position="334"/>
    </location>
</feature>
<evidence type="ECO:0000313" key="15">
    <source>
        <dbReference type="Proteomes" id="UP000095300"/>
    </source>
</evidence>
<dbReference type="PANTHER" id="PTHR10656:SF42">
    <property type="entry name" value="CYCLIC GMP-AMP SYNTHASE-LIKE PROTEIN-RELATED"/>
    <property type="match status" value="1"/>
</dbReference>
<evidence type="ECO:0000256" key="1">
    <source>
        <dbReference type="ARBA" id="ARBA00001936"/>
    </source>
</evidence>
<evidence type="ECO:0000256" key="10">
    <source>
        <dbReference type="ARBA" id="ARBA00023134"/>
    </source>
</evidence>
<dbReference type="Pfam" id="PF20266">
    <property type="entry name" value="Mab-21_C"/>
    <property type="match status" value="1"/>
</dbReference>
<sequence length="390" mass="46022">MVLELQPNLESVLISVNKHINIDNARQRYANHFEVLKHIIFKKLREFQPFGSLFNGYQMGGSYGDNLKVTLPDEFDLVFHIAFPEYKLINVVEDHHLPGNVHLDFTKVLKKIRNEKQHAVAYKRLIEWLNDQNFLIVEKMQAYFQSCFTRVMIEMQWSLDSVALSYRRCGPAHTIDVNEEGFYYSVDFVPGILLEQSQSIVPRHVGQWEAIPKPICGAIRSTSFRSSFYRQEQALINDKYNLKNALRMMKKFRDKNSNLSNMKSYFIKTLFLWKAKEEHQSYWRQPLSKIIVDMFRSLETSLKMKKLLFFWDQRLNMYDRYTHIQLSEMLGCVANSRKLLERAALSMDIFIQKKVYALFLDRNERGIPGTEPETTYCIPPEKNEARCTIL</sequence>
<evidence type="ECO:0000256" key="8">
    <source>
        <dbReference type="ARBA" id="ARBA00022840"/>
    </source>
</evidence>
<dbReference type="EnsemblMetazoa" id="SCAU008490-RA">
    <property type="protein sequence ID" value="SCAU008490-PA"/>
    <property type="gene ID" value="SCAU008490"/>
</dbReference>
<keyword evidence="8" id="KW-0067">ATP-binding</keyword>
<evidence type="ECO:0000256" key="4">
    <source>
        <dbReference type="ARBA" id="ARBA00022679"/>
    </source>
</evidence>
<dbReference type="InterPro" id="IPR046903">
    <property type="entry name" value="Mab-21-like_nuc_Trfase"/>
</dbReference>
<keyword evidence="15" id="KW-1185">Reference proteome</keyword>
<keyword evidence="10" id="KW-0342">GTP-binding</keyword>
<evidence type="ECO:0000313" key="14">
    <source>
        <dbReference type="EnsemblMetazoa" id="SCAU008490-PA"/>
    </source>
</evidence>
<organism evidence="14 15">
    <name type="scientific">Stomoxys calcitrans</name>
    <name type="common">Stable fly</name>
    <name type="synonym">Conops calcitrans</name>
    <dbReference type="NCBI Taxonomy" id="35570"/>
    <lineage>
        <taxon>Eukaryota</taxon>
        <taxon>Metazoa</taxon>
        <taxon>Ecdysozoa</taxon>
        <taxon>Arthropoda</taxon>
        <taxon>Hexapoda</taxon>
        <taxon>Insecta</taxon>
        <taxon>Pterygota</taxon>
        <taxon>Neoptera</taxon>
        <taxon>Endopterygota</taxon>
        <taxon>Diptera</taxon>
        <taxon>Brachycera</taxon>
        <taxon>Muscomorpha</taxon>
        <taxon>Muscoidea</taxon>
        <taxon>Muscidae</taxon>
        <taxon>Stomoxys</taxon>
    </lineage>
</organism>
<comment type="similarity">
    <text evidence="3">Belongs to the mab-21 family.</text>
</comment>
<dbReference type="Gene3D" id="1.10.1410.40">
    <property type="match status" value="1"/>
</dbReference>
<comment type="cofactor">
    <cofactor evidence="1">
        <name>Mn(2+)</name>
        <dbReference type="ChEBI" id="CHEBI:29035"/>
    </cofactor>
</comment>
<dbReference type="InterPro" id="IPR046906">
    <property type="entry name" value="Mab-21_HhH/H2TH-like"/>
</dbReference>